<accession>A0A3G4V8K9</accession>
<dbReference type="AlphaFoldDB" id="A0A3G4V8K9"/>
<reference evidence="1 2" key="1">
    <citation type="submission" date="2018-11" db="EMBL/GenBank/DDBJ databases">
        <title>Complete Genome Sequence of Vbrio mediterranei 117-T6: a Potential Pathogen Bacteria Isolated from the Conchocelis of Pyropia.</title>
        <authorList>
            <person name="Liu Q."/>
        </authorList>
    </citation>
    <scope>NUCLEOTIDE SEQUENCE [LARGE SCALE GENOMIC DNA]</scope>
    <source>
        <strain evidence="1 2">117-T6</strain>
    </source>
</reference>
<name>A0A3G4V8K9_9VIBR</name>
<gene>
    <name evidence="1" type="ORF">ECB94_06725</name>
</gene>
<evidence type="ECO:0000313" key="1">
    <source>
        <dbReference type="EMBL" id="AYV21024.1"/>
    </source>
</evidence>
<dbReference type="EMBL" id="CP033577">
    <property type="protein sequence ID" value="AYV21024.1"/>
    <property type="molecule type" value="Genomic_DNA"/>
</dbReference>
<evidence type="ECO:0000313" key="2">
    <source>
        <dbReference type="Proteomes" id="UP000279760"/>
    </source>
</evidence>
<dbReference type="RefSeq" id="WP_124940276.1">
    <property type="nucleotide sequence ID" value="NZ_CP033577.1"/>
</dbReference>
<proteinExistence type="predicted"/>
<sequence length="372" mass="43955">MISILYPIVIIFLLVAHYQPFIQDWVSVVPKQSTSPQDSVITSNVDLLLYKIIASDSYSKRYLKEIKFLMMQYQLYNPKINLVNKESPSFYLSLFKDDKYWPGGRQLKNSDYSLNIKISRHDKSNKIYFTLSILDNMSRKLTYRYSTVIDPLNLSRSIENVSRKISDVFNIKSNNCYSPKVNLAQLTKAPHLNSLEMVIKKGYASIDEVNYLTPFVLSDPSIKDTLIQQWINVLESSNSIFQRDIDVWLSLLFYRIRDFDNSERYFIRSDSLKMIDNSFLYLVRSDVQLYLRDESMFLEYYMKSLVTLTNLVPAKYVYHRISNLRNFEECLSPWKELDLVLKLDRIDSYWTDSFSSYCMRSSSYLENEKKTI</sequence>
<organism evidence="1 2">
    <name type="scientific">Vibrio mediterranei</name>
    <dbReference type="NCBI Taxonomy" id="689"/>
    <lineage>
        <taxon>Bacteria</taxon>
        <taxon>Pseudomonadati</taxon>
        <taxon>Pseudomonadota</taxon>
        <taxon>Gammaproteobacteria</taxon>
        <taxon>Vibrionales</taxon>
        <taxon>Vibrionaceae</taxon>
        <taxon>Vibrio</taxon>
    </lineage>
</organism>
<protein>
    <submittedName>
        <fullName evidence="1">Uncharacterized protein</fullName>
    </submittedName>
</protein>
<dbReference type="Proteomes" id="UP000279760">
    <property type="component" value="Chromosome 1"/>
</dbReference>